<organism evidence="2 3">
    <name type="scientific">Brevibacillus choshinensis</name>
    <dbReference type="NCBI Taxonomy" id="54911"/>
    <lineage>
        <taxon>Bacteria</taxon>
        <taxon>Bacillati</taxon>
        <taxon>Bacillota</taxon>
        <taxon>Bacilli</taxon>
        <taxon>Bacillales</taxon>
        <taxon>Paenibacillaceae</taxon>
        <taxon>Brevibacillus</taxon>
    </lineage>
</organism>
<protein>
    <submittedName>
        <fullName evidence="2">M23 family metallopeptidase</fullName>
    </submittedName>
</protein>
<keyword evidence="3" id="KW-1185">Reference proteome</keyword>
<dbReference type="InterPro" id="IPR011055">
    <property type="entry name" value="Dup_hybrid_motif"/>
</dbReference>
<dbReference type="RefSeq" id="WP_203353099.1">
    <property type="nucleotide sequence ID" value="NZ_CP069127.1"/>
</dbReference>
<dbReference type="InterPro" id="IPR050570">
    <property type="entry name" value="Cell_wall_metabolism_enzyme"/>
</dbReference>
<accession>A0ABX7FJJ2</accession>
<evidence type="ECO:0000313" key="3">
    <source>
        <dbReference type="Proteomes" id="UP000596248"/>
    </source>
</evidence>
<reference evidence="2 3" key="1">
    <citation type="submission" date="2021-01" db="EMBL/GenBank/DDBJ databases">
        <title>Identification of strong promoters based on the transcriptome of Brevibacillus choshinensis.</title>
        <authorList>
            <person name="Yao D."/>
            <person name="Zhang K."/>
            <person name="Wu J."/>
        </authorList>
    </citation>
    <scope>NUCLEOTIDE SEQUENCE [LARGE SCALE GENOMIC DNA]</scope>
    <source>
        <strain evidence="2 3">HPD31-SP3</strain>
    </source>
</reference>
<dbReference type="PANTHER" id="PTHR21666">
    <property type="entry name" value="PEPTIDASE-RELATED"/>
    <property type="match status" value="1"/>
</dbReference>
<dbReference type="Proteomes" id="UP000596248">
    <property type="component" value="Chromosome"/>
</dbReference>
<proteinExistence type="predicted"/>
<evidence type="ECO:0000259" key="1">
    <source>
        <dbReference type="Pfam" id="PF01551"/>
    </source>
</evidence>
<dbReference type="SUPFAM" id="SSF51261">
    <property type="entry name" value="Duplicated hybrid motif"/>
    <property type="match status" value="1"/>
</dbReference>
<dbReference type="Pfam" id="PF01551">
    <property type="entry name" value="Peptidase_M23"/>
    <property type="match status" value="1"/>
</dbReference>
<dbReference type="CDD" id="cd12797">
    <property type="entry name" value="M23_peptidase"/>
    <property type="match status" value="1"/>
</dbReference>
<dbReference type="EMBL" id="CP069127">
    <property type="protein sequence ID" value="QRG66030.1"/>
    <property type="molecule type" value="Genomic_DNA"/>
</dbReference>
<dbReference type="InterPro" id="IPR016047">
    <property type="entry name" value="M23ase_b-sheet_dom"/>
</dbReference>
<sequence>MEHHQRLNQAKWIPAAFLAGKYQAIYEACSGSFREQLSLEEFGTFSAEFHQGVTGYQPHPASIVPWNNTLRFVWLDESGQNGLSTAIDRDGTILGLRLAHLSSFPKTDETFTKGTYHLPFRGEWFTYWGGTNELVNYHYAYPSQRYAFDFLVMRNGRTYSGDPKRNDSYYAFGMPILAPASGTVLKVSGSIWDNEPGSYNEEYAAGNFVEIDHGNGEYSLLAHLKHGSVTVKPGVHVERGQVIGQCGNSGNSREPHLHMQVSDSSDLLGAHSIRIRFADQAQIVQGDFVRGAGT</sequence>
<dbReference type="Gene3D" id="2.70.70.10">
    <property type="entry name" value="Glucose Permease (Domain IIA)"/>
    <property type="match status" value="1"/>
</dbReference>
<dbReference type="PANTHER" id="PTHR21666:SF270">
    <property type="entry name" value="MUREIN HYDROLASE ACTIVATOR ENVC"/>
    <property type="match status" value="1"/>
</dbReference>
<name>A0ABX7FJJ2_BRECH</name>
<gene>
    <name evidence="2" type="ORF">JNE38_20970</name>
</gene>
<evidence type="ECO:0000313" key="2">
    <source>
        <dbReference type="EMBL" id="QRG66030.1"/>
    </source>
</evidence>
<feature type="domain" description="M23ase beta-sheet core" evidence="1">
    <location>
        <begin position="172"/>
        <end position="263"/>
    </location>
</feature>